<dbReference type="RefSeq" id="WP_052651025.1">
    <property type="nucleotide sequence ID" value="NZ_CCXS01000001.1"/>
</dbReference>
<dbReference type="OrthoDB" id="137965at2"/>
<evidence type="ECO:0000313" key="4">
    <source>
        <dbReference type="Proteomes" id="UP000043699"/>
    </source>
</evidence>
<sequence length="784" mass="85297">MFKRWLAISASAIILLIFVLPQTALAAANISVDAEAGFANKVKYESGVPIQFTLVNNGDNFSGDLVLGYSETYSLGAGISVPVELAEGETKTIQVAVPGLSDMMSMGNASRSIFLYEGSWEDGKQIEVKGDKNLTPSFYSPSSLFLATLTENSDRLLQLSKVAPTGSESTQVFHLNQMNRFALPTEAMAWETIDHLLIDEFSFSDLPEANRNAIMQWVRQGGSLVVGSTENIQAAMGELSEDLPLSLGEPVQLAVPGLEKELPAFQASLNEGAEALLTQGSAVLAAKKQMGAGSITQTAFSLGDSQVSSQQGYAEMMEGLLPISISNQQFNQGQSTLEYMSYEVGNVNELFESFAVSKFWTVAIVFFYIVLIIPVLYILLKKRDKRELAWVIIPAIAVITSIGLFAVGAKDRIANPQIQQTGFFKVDTDGGLNGYYMNTLLSNKGGNYQFTAPSSTSMTSLLNNQFSEASPQDGAILERQASGNQLTMRNMRYWSVGSILGQSYIENTGDFDVQLKVENKQLTGTVKNNFPFALEDVSIWTGTRIMSLGNLNPGEELAVNAKVQSDILASISPISTNYAYQQIQDKEELETARKQTILSASYNQMQADDSSPYVIAYTKDAIVPVSLKDQRASVSAMNLVAQPFSPETTLTGELDLPAEALTLKVAAANPSTYFENVAPDPYLYYLDGGQIEMTYQTPKALQLDKTEWQTLEISRGNTKGEVAIRNLSTGELEKIEENQSALTKNLTDYISKEGVVNFVVDANTDGNAPEITLPKIKLKGVVAP</sequence>
<keyword evidence="1" id="KW-0812">Transmembrane</keyword>
<dbReference type="Proteomes" id="UP000043699">
    <property type="component" value="Unassembled WGS sequence"/>
</dbReference>
<gene>
    <name evidence="3" type="ORF">BN1080_01247</name>
</gene>
<feature type="transmembrane region" description="Helical" evidence="1">
    <location>
        <begin position="387"/>
        <end position="409"/>
    </location>
</feature>
<dbReference type="EMBL" id="CCXS01000001">
    <property type="protein sequence ID" value="CEG22321.1"/>
    <property type="molecule type" value="Genomic_DNA"/>
</dbReference>
<feature type="signal peptide" evidence="2">
    <location>
        <begin position="1"/>
        <end position="26"/>
    </location>
</feature>
<feature type="transmembrane region" description="Helical" evidence="1">
    <location>
        <begin position="359"/>
        <end position="380"/>
    </location>
</feature>
<reference evidence="3 4" key="1">
    <citation type="submission" date="2014-09" db="EMBL/GenBank/DDBJ databases">
        <authorList>
            <person name="Urmite Genomes Urmite Genomes"/>
        </authorList>
    </citation>
    <scope>NUCLEOTIDE SEQUENCE [LARGE SCALE GENOMIC DNA]</scope>
    <source>
        <strain evidence="3 4">ES2</strain>
    </source>
</reference>
<evidence type="ECO:0000256" key="1">
    <source>
        <dbReference type="SAM" id="Phobius"/>
    </source>
</evidence>
<keyword evidence="4" id="KW-1185">Reference proteome</keyword>
<accession>A0A098EM06</accession>
<keyword evidence="2" id="KW-0732">Signal</keyword>
<proteinExistence type="predicted"/>
<name>A0A098EM06_9BACL</name>
<dbReference type="STRING" id="1499687.BN1080_01247"/>
<keyword evidence="1" id="KW-0472">Membrane</keyword>
<protein>
    <submittedName>
        <fullName evidence="3">Uncharacterized protein</fullName>
    </submittedName>
</protein>
<feature type="chain" id="PRO_5001940981" evidence="2">
    <location>
        <begin position="27"/>
        <end position="784"/>
    </location>
</feature>
<evidence type="ECO:0000256" key="2">
    <source>
        <dbReference type="SAM" id="SignalP"/>
    </source>
</evidence>
<keyword evidence="1" id="KW-1133">Transmembrane helix</keyword>
<evidence type="ECO:0000313" key="3">
    <source>
        <dbReference type="EMBL" id="CEG22321.1"/>
    </source>
</evidence>
<dbReference type="AlphaFoldDB" id="A0A098EM06"/>
<organism evidence="3 4">
    <name type="scientific">Planococcus massiliensis</name>
    <dbReference type="NCBI Taxonomy" id="1499687"/>
    <lineage>
        <taxon>Bacteria</taxon>
        <taxon>Bacillati</taxon>
        <taxon>Bacillota</taxon>
        <taxon>Bacilli</taxon>
        <taxon>Bacillales</taxon>
        <taxon>Caryophanaceae</taxon>
        <taxon>Planococcus</taxon>
    </lineage>
</organism>